<feature type="signal peptide" evidence="2">
    <location>
        <begin position="1"/>
        <end position="24"/>
    </location>
</feature>
<name>A0A4Q9DMQ6_9BACL</name>
<sequence length="522" mass="57592">MLNKKRNKLLFLTLTASLSAASLAACSPQNQSDGKTAGSASAPAPAASASTQAAAPKPQLKSLQIWQKDDYNTYPVAKFLEEKTGYKVQYDMLPQDKPQDKLNILIASGEPYDAITTTGTTDFKALYSDYAKKGALTDLGPLIDKYGPNIKAAVDPAVLEAAKIDGKLYAIPTKSIPNVIASLYIRQDWLDKVGMKAPTTLDELVEVLKAFKEKDPGGNGDKNIPFTIRGDNFFVDNIVGAFGMPNFWNDVNGKLTPRIMDPAYPEYVKFMSELFKQGLLDKEFAANKDATAKEKFTSGRAGMILMNWSDVPNIADALTKNVPAAKALYIPALKGKDGKLGLSATQGFDRITYVPKASKHPEDAVKWLNAKLEPETFKAMAIGEENKHYTFKDGQYSPINPIFTDERNQANNFLTGSDDKNYPTYWQARVRKDMRLFDAWNFINRTEPANTRISDPLGFAPYLPEFSKSFQQLNTMVGDYTTKLIFGAEPLSGLDAFIAKFKAAGGEASYKEVNDWYAKAKK</sequence>
<dbReference type="EMBL" id="SIRE01000013">
    <property type="protein sequence ID" value="TBL76612.1"/>
    <property type="molecule type" value="Genomic_DNA"/>
</dbReference>
<dbReference type="RefSeq" id="WP_131015084.1">
    <property type="nucleotide sequence ID" value="NZ_SIRE01000013.1"/>
</dbReference>
<dbReference type="InterPro" id="IPR006059">
    <property type="entry name" value="SBP"/>
</dbReference>
<dbReference type="Proteomes" id="UP000293142">
    <property type="component" value="Unassembled WGS sequence"/>
</dbReference>
<feature type="region of interest" description="Disordered" evidence="1">
    <location>
        <begin position="27"/>
        <end position="55"/>
    </location>
</feature>
<dbReference type="Gene3D" id="3.40.190.10">
    <property type="entry name" value="Periplasmic binding protein-like II"/>
    <property type="match status" value="2"/>
</dbReference>
<evidence type="ECO:0000256" key="1">
    <source>
        <dbReference type="SAM" id="MobiDB-lite"/>
    </source>
</evidence>
<dbReference type="PANTHER" id="PTHR43649">
    <property type="entry name" value="ARABINOSE-BINDING PROTEIN-RELATED"/>
    <property type="match status" value="1"/>
</dbReference>
<protein>
    <submittedName>
        <fullName evidence="3">Extracellular solute-binding protein</fullName>
    </submittedName>
</protein>
<dbReference type="PANTHER" id="PTHR43649:SF12">
    <property type="entry name" value="DIACETYLCHITOBIOSE BINDING PROTEIN DASA"/>
    <property type="match status" value="1"/>
</dbReference>
<gene>
    <name evidence="3" type="ORF">EYB31_19505</name>
</gene>
<dbReference type="OrthoDB" id="2498644at2"/>
<accession>A0A4Q9DMQ6</accession>
<feature type="compositionally biased region" description="Low complexity" evidence="1">
    <location>
        <begin position="34"/>
        <end position="55"/>
    </location>
</feature>
<evidence type="ECO:0000313" key="3">
    <source>
        <dbReference type="EMBL" id="TBL76612.1"/>
    </source>
</evidence>
<dbReference type="CDD" id="cd13580">
    <property type="entry name" value="PBP2_AlgQ_like_1"/>
    <property type="match status" value="1"/>
</dbReference>
<reference evidence="3 4" key="1">
    <citation type="submission" date="2019-02" db="EMBL/GenBank/DDBJ databases">
        <title>Paenibacillus sp. nov., isolated from surface-sterilized tissue of Thalictrum simplex L.</title>
        <authorList>
            <person name="Tuo L."/>
        </authorList>
    </citation>
    <scope>NUCLEOTIDE SEQUENCE [LARGE SCALE GENOMIC DNA]</scope>
    <source>
        <strain evidence="3 4">N2SHLJ1</strain>
    </source>
</reference>
<evidence type="ECO:0000313" key="4">
    <source>
        <dbReference type="Proteomes" id="UP000293142"/>
    </source>
</evidence>
<keyword evidence="4" id="KW-1185">Reference proteome</keyword>
<dbReference type="PROSITE" id="PS51257">
    <property type="entry name" value="PROKAR_LIPOPROTEIN"/>
    <property type="match status" value="1"/>
</dbReference>
<organism evidence="3 4">
    <name type="scientific">Paenibacillus thalictri</name>
    <dbReference type="NCBI Taxonomy" id="2527873"/>
    <lineage>
        <taxon>Bacteria</taxon>
        <taxon>Bacillati</taxon>
        <taxon>Bacillota</taxon>
        <taxon>Bacilli</taxon>
        <taxon>Bacillales</taxon>
        <taxon>Paenibacillaceae</taxon>
        <taxon>Paenibacillus</taxon>
    </lineage>
</organism>
<dbReference type="SUPFAM" id="SSF53850">
    <property type="entry name" value="Periplasmic binding protein-like II"/>
    <property type="match status" value="1"/>
</dbReference>
<keyword evidence="2" id="KW-0732">Signal</keyword>
<feature type="chain" id="PRO_5039114473" evidence="2">
    <location>
        <begin position="25"/>
        <end position="522"/>
    </location>
</feature>
<comment type="caution">
    <text evidence="3">The sequence shown here is derived from an EMBL/GenBank/DDBJ whole genome shotgun (WGS) entry which is preliminary data.</text>
</comment>
<proteinExistence type="predicted"/>
<evidence type="ECO:0000256" key="2">
    <source>
        <dbReference type="SAM" id="SignalP"/>
    </source>
</evidence>
<dbReference type="AlphaFoldDB" id="A0A4Q9DMQ6"/>
<dbReference type="Pfam" id="PF01547">
    <property type="entry name" value="SBP_bac_1"/>
    <property type="match status" value="1"/>
</dbReference>
<dbReference type="InterPro" id="IPR050490">
    <property type="entry name" value="Bact_solute-bd_prot1"/>
</dbReference>